<sequence>MRERAAAQLLDRPATGDVAEVVRHLLCVQAQDVAAHPLAFRARMRGVTADQVAEVRRDRTVVRFWGPRGTLHLAAAEDLSWLHPLLRPSPAGSLRRLRELGAETSEEAAVAAVGHALEGAGPLGKAELGELLGLEGQAILHYTALAARAGLVVLGPDRGGKATYVHAADWLGAPLPVVVDEDRALRELAVRFRRAQGPAEPGDLAAWSGLSLAKARRAWRSLPDPDGAAVPGGPFVRLVPAFDEYLMGRRDQGLTAAQRRAVRPGGGVIRAAVIVDGRIAGTWSGGEAVLFAAEEREQELAAEFADVARFRAGR</sequence>
<reference evidence="2" key="1">
    <citation type="journal article" date="2019" name="Int. J. Syst. Evol. Microbiol.">
        <title>The Global Catalogue of Microorganisms (GCM) 10K type strain sequencing project: providing services to taxonomists for standard genome sequencing and annotation.</title>
        <authorList>
            <consortium name="The Broad Institute Genomics Platform"/>
            <consortium name="The Broad Institute Genome Sequencing Center for Infectious Disease"/>
            <person name="Wu L."/>
            <person name="Ma J."/>
        </authorList>
    </citation>
    <scope>NUCLEOTIDE SEQUENCE [LARGE SCALE GENOMIC DNA]</scope>
    <source>
        <strain evidence="2">JCM 9377</strain>
    </source>
</reference>
<gene>
    <name evidence="1" type="ORF">GCM10010468_75160</name>
</gene>
<name>A0ABP6QMK1_9ACTN</name>
<evidence type="ECO:0000313" key="2">
    <source>
        <dbReference type="Proteomes" id="UP001501237"/>
    </source>
</evidence>
<proteinExistence type="predicted"/>
<keyword evidence="1" id="KW-0238">DNA-binding</keyword>
<dbReference type="PANTHER" id="PTHR38479:SF2">
    <property type="entry name" value="WINGED HELIX DNA-BINDING DOMAIN-CONTAINING PROTEIN"/>
    <property type="match status" value="1"/>
</dbReference>
<dbReference type="GO" id="GO:0003677">
    <property type="term" value="F:DNA binding"/>
    <property type="evidence" value="ECO:0007669"/>
    <property type="project" value="UniProtKB-KW"/>
</dbReference>
<dbReference type="Pfam" id="PF06224">
    <property type="entry name" value="AlkZ-like"/>
    <property type="match status" value="1"/>
</dbReference>
<keyword evidence="2" id="KW-1185">Reference proteome</keyword>
<dbReference type="Proteomes" id="UP001501237">
    <property type="component" value="Unassembled WGS sequence"/>
</dbReference>
<dbReference type="InterPro" id="IPR009351">
    <property type="entry name" value="AlkZ-like"/>
</dbReference>
<accession>A0ABP6QMK1</accession>
<organism evidence="1 2">
    <name type="scientific">Actinocorallia longicatena</name>
    <dbReference type="NCBI Taxonomy" id="111803"/>
    <lineage>
        <taxon>Bacteria</taxon>
        <taxon>Bacillati</taxon>
        <taxon>Actinomycetota</taxon>
        <taxon>Actinomycetes</taxon>
        <taxon>Streptosporangiales</taxon>
        <taxon>Thermomonosporaceae</taxon>
        <taxon>Actinocorallia</taxon>
    </lineage>
</organism>
<protein>
    <submittedName>
        <fullName evidence="1">Winged helix DNA-binding domain-containing protein</fullName>
    </submittedName>
</protein>
<dbReference type="RefSeq" id="WP_344838478.1">
    <property type="nucleotide sequence ID" value="NZ_BAAAUV010000037.1"/>
</dbReference>
<dbReference type="EMBL" id="BAAAUV010000037">
    <property type="protein sequence ID" value="GAA3239143.1"/>
    <property type="molecule type" value="Genomic_DNA"/>
</dbReference>
<evidence type="ECO:0000313" key="1">
    <source>
        <dbReference type="EMBL" id="GAA3239143.1"/>
    </source>
</evidence>
<dbReference type="PANTHER" id="PTHR38479">
    <property type="entry name" value="LMO0824 PROTEIN"/>
    <property type="match status" value="1"/>
</dbReference>
<comment type="caution">
    <text evidence="1">The sequence shown here is derived from an EMBL/GenBank/DDBJ whole genome shotgun (WGS) entry which is preliminary data.</text>
</comment>